<feature type="region of interest" description="Disordered" evidence="1">
    <location>
        <begin position="1"/>
        <end position="20"/>
    </location>
</feature>
<evidence type="ECO:0000256" key="1">
    <source>
        <dbReference type="SAM" id="MobiDB-lite"/>
    </source>
</evidence>
<dbReference type="AlphaFoldDB" id="A0A8A1M7R9"/>
<organism evidence="2 3">
    <name type="scientific">Ajellomyces capsulatus</name>
    <name type="common">Darling's disease fungus</name>
    <name type="synonym">Histoplasma capsulatum</name>
    <dbReference type="NCBI Taxonomy" id="5037"/>
    <lineage>
        <taxon>Eukaryota</taxon>
        <taxon>Fungi</taxon>
        <taxon>Dikarya</taxon>
        <taxon>Ascomycota</taxon>
        <taxon>Pezizomycotina</taxon>
        <taxon>Eurotiomycetes</taxon>
        <taxon>Eurotiomycetidae</taxon>
        <taxon>Onygenales</taxon>
        <taxon>Ajellomycetaceae</taxon>
        <taxon>Histoplasma</taxon>
    </lineage>
</organism>
<feature type="region of interest" description="Disordered" evidence="1">
    <location>
        <begin position="67"/>
        <end position="90"/>
    </location>
</feature>
<proteinExistence type="predicted"/>
<reference evidence="2" key="1">
    <citation type="submission" date="2021-01" db="EMBL/GenBank/DDBJ databases">
        <title>Chromosome-level genome assembly of a human fungal pathogen reveals clustering of transcriptionally co-regulated genes.</title>
        <authorList>
            <person name="Voorhies M."/>
            <person name="Cohen S."/>
            <person name="Shea T.P."/>
            <person name="Petrus S."/>
            <person name="Munoz J.F."/>
            <person name="Poplawski S."/>
            <person name="Goldman W.E."/>
            <person name="Michael T."/>
            <person name="Cuomo C.A."/>
            <person name="Sil A."/>
            <person name="Beyhan S."/>
        </authorList>
    </citation>
    <scope>NUCLEOTIDE SEQUENCE</scope>
    <source>
        <strain evidence="2">WU24</strain>
    </source>
</reference>
<dbReference type="EMBL" id="CP069110">
    <property type="protein sequence ID" value="QSS60773.1"/>
    <property type="molecule type" value="Genomic_DNA"/>
</dbReference>
<accession>A0A8A1M7R9</accession>
<gene>
    <name evidence="2" type="ORF">I7I51_05576</name>
</gene>
<evidence type="ECO:0000313" key="2">
    <source>
        <dbReference type="EMBL" id="QSS60773.1"/>
    </source>
</evidence>
<evidence type="ECO:0000313" key="3">
    <source>
        <dbReference type="Proteomes" id="UP000663671"/>
    </source>
</evidence>
<feature type="region of interest" description="Disordered" evidence="1">
    <location>
        <begin position="121"/>
        <end position="148"/>
    </location>
</feature>
<dbReference type="OrthoDB" id="10552896at2759"/>
<dbReference type="VEuPathDB" id="FungiDB:I7I51_05576"/>
<protein>
    <submittedName>
        <fullName evidence="2">Uncharacterized protein</fullName>
    </submittedName>
</protein>
<feature type="compositionally biased region" description="Polar residues" evidence="1">
    <location>
        <begin position="139"/>
        <end position="148"/>
    </location>
</feature>
<sequence length="148" mass="16593">MHQITVPMKETGTSRSENAVGLSAKGEIRIENGSREIEADERCHKVSDGWSEGKVKQQWLQQEYPDLGKQTPGMVDVEEAGPTSGNANFTQSPIDVLYGIRCPFHEFTKYWHRNQSLSEIYTPREQKGEGWAKKLQGSRGPSQENGSV</sequence>
<feature type="compositionally biased region" description="Basic and acidic residues" evidence="1">
    <location>
        <begin position="122"/>
        <end position="132"/>
    </location>
</feature>
<dbReference type="Proteomes" id="UP000663671">
    <property type="component" value="Chromosome 4"/>
</dbReference>
<name>A0A8A1M7R9_AJECA</name>